<dbReference type="InterPro" id="IPR036412">
    <property type="entry name" value="HAD-like_sf"/>
</dbReference>
<gene>
    <name evidence="2" type="ORF">EDB81DRAFT_883430</name>
</gene>
<evidence type="ECO:0000256" key="1">
    <source>
        <dbReference type="ARBA" id="ARBA00022967"/>
    </source>
</evidence>
<accession>A0A9P9EWV1</accession>
<dbReference type="AlphaFoldDB" id="A0A9P9EWV1"/>
<proteinExistence type="predicted"/>
<evidence type="ECO:0000313" key="3">
    <source>
        <dbReference type="Proteomes" id="UP000738349"/>
    </source>
</evidence>
<dbReference type="EMBL" id="JAGMUV010000008">
    <property type="protein sequence ID" value="KAH7146015.1"/>
    <property type="molecule type" value="Genomic_DNA"/>
</dbReference>
<dbReference type="Pfam" id="PF00702">
    <property type="entry name" value="Hydrolase"/>
    <property type="match status" value="1"/>
</dbReference>
<protein>
    <submittedName>
        <fullName evidence="2">Uncharacterized protein</fullName>
    </submittedName>
</protein>
<dbReference type="InterPro" id="IPR023214">
    <property type="entry name" value="HAD_sf"/>
</dbReference>
<name>A0A9P9EWV1_9HYPO</name>
<dbReference type="GO" id="GO:0055070">
    <property type="term" value="P:copper ion homeostasis"/>
    <property type="evidence" value="ECO:0007669"/>
    <property type="project" value="TreeGrafter"/>
</dbReference>
<keyword evidence="1" id="KW-1278">Translocase</keyword>
<evidence type="ECO:0000313" key="2">
    <source>
        <dbReference type="EMBL" id="KAH7146015.1"/>
    </source>
</evidence>
<dbReference type="PANTHER" id="PTHR43520:SF8">
    <property type="entry name" value="P-TYPE CU(+) TRANSPORTER"/>
    <property type="match status" value="1"/>
</dbReference>
<dbReference type="Proteomes" id="UP000738349">
    <property type="component" value="Unassembled WGS sequence"/>
</dbReference>
<dbReference type="SUPFAM" id="SSF56784">
    <property type="entry name" value="HAD-like"/>
    <property type="match status" value="1"/>
</dbReference>
<organism evidence="2 3">
    <name type="scientific">Dactylonectria macrodidyma</name>
    <dbReference type="NCBI Taxonomy" id="307937"/>
    <lineage>
        <taxon>Eukaryota</taxon>
        <taxon>Fungi</taxon>
        <taxon>Dikarya</taxon>
        <taxon>Ascomycota</taxon>
        <taxon>Pezizomycotina</taxon>
        <taxon>Sordariomycetes</taxon>
        <taxon>Hypocreomycetidae</taxon>
        <taxon>Hypocreales</taxon>
        <taxon>Nectriaceae</taxon>
        <taxon>Dactylonectria</taxon>
    </lineage>
</organism>
<dbReference type="GO" id="GO:0005507">
    <property type="term" value="F:copper ion binding"/>
    <property type="evidence" value="ECO:0007669"/>
    <property type="project" value="TreeGrafter"/>
</dbReference>
<dbReference type="PANTHER" id="PTHR43520">
    <property type="entry name" value="ATP7, ISOFORM B"/>
    <property type="match status" value="1"/>
</dbReference>
<dbReference type="GO" id="GO:0016020">
    <property type="term" value="C:membrane"/>
    <property type="evidence" value="ECO:0007669"/>
    <property type="project" value="TreeGrafter"/>
</dbReference>
<comment type="caution">
    <text evidence="2">The sequence shown here is derived from an EMBL/GenBank/DDBJ whole genome shotgun (WGS) entry which is preliminary data.</text>
</comment>
<dbReference type="Gene3D" id="3.40.50.1000">
    <property type="entry name" value="HAD superfamily/HAD-like"/>
    <property type="match status" value="1"/>
</dbReference>
<dbReference type="GO" id="GO:0043682">
    <property type="term" value="F:P-type divalent copper transporter activity"/>
    <property type="evidence" value="ECO:0007669"/>
    <property type="project" value="TreeGrafter"/>
</dbReference>
<dbReference type="OrthoDB" id="5152067at2759"/>
<sequence>MARRPACGLKLNIKLLDPPSTLIGRILARRLDIIHEAFPRICNDTTSRPDAAETVETLRKHGVSVHVVSGDDDGAVRTSASKLSIPGDNVRSRSSPADKKDYIQTLLGTATDRKKPVVVFCDDGTNDAVALAQATIGRLNSYLHRIGAAESDICDCGQAAVTIEHFLFRCKKWTMQREAMFKCS</sequence>
<reference evidence="2" key="1">
    <citation type="journal article" date="2021" name="Nat. Commun.">
        <title>Genetic determinants of endophytism in the Arabidopsis root mycobiome.</title>
        <authorList>
            <person name="Mesny F."/>
            <person name="Miyauchi S."/>
            <person name="Thiergart T."/>
            <person name="Pickel B."/>
            <person name="Atanasova L."/>
            <person name="Karlsson M."/>
            <person name="Huettel B."/>
            <person name="Barry K.W."/>
            <person name="Haridas S."/>
            <person name="Chen C."/>
            <person name="Bauer D."/>
            <person name="Andreopoulos W."/>
            <person name="Pangilinan J."/>
            <person name="LaButti K."/>
            <person name="Riley R."/>
            <person name="Lipzen A."/>
            <person name="Clum A."/>
            <person name="Drula E."/>
            <person name="Henrissat B."/>
            <person name="Kohler A."/>
            <person name="Grigoriev I.V."/>
            <person name="Martin F.M."/>
            <person name="Hacquard S."/>
        </authorList>
    </citation>
    <scope>NUCLEOTIDE SEQUENCE</scope>
    <source>
        <strain evidence="2">MPI-CAGE-AT-0147</strain>
    </source>
</reference>
<keyword evidence="3" id="KW-1185">Reference proteome</keyword>